<dbReference type="PANTHER" id="PTHR19372">
    <property type="entry name" value="SULFITE REDUCTASE"/>
    <property type="match status" value="1"/>
</dbReference>
<evidence type="ECO:0000256" key="2">
    <source>
        <dbReference type="ARBA" id="ARBA00022505"/>
    </source>
</evidence>
<evidence type="ECO:0000256" key="4">
    <source>
        <dbReference type="ARBA" id="ARBA00023002"/>
    </source>
</evidence>
<dbReference type="GO" id="GO:0020037">
    <property type="term" value="F:heme binding"/>
    <property type="evidence" value="ECO:0007669"/>
    <property type="project" value="TreeGrafter"/>
</dbReference>
<keyword evidence="4" id="KW-0560">Oxidoreductase</keyword>
<comment type="caution">
    <text evidence="7">The sequence shown here is derived from an EMBL/GenBank/DDBJ whole genome shotgun (WGS) entry which is preliminary data.</text>
</comment>
<evidence type="ECO:0000259" key="5">
    <source>
        <dbReference type="Pfam" id="PF00174"/>
    </source>
</evidence>
<dbReference type="InterPro" id="IPR000572">
    <property type="entry name" value="OxRdtase_Mopterin-bd_dom"/>
</dbReference>
<organism evidence="7 8">
    <name type="scientific">Lichenibacterium ramalinae</name>
    <dbReference type="NCBI Taxonomy" id="2316527"/>
    <lineage>
        <taxon>Bacteria</taxon>
        <taxon>Pseudomonadati</taxon>
        <taxon>Pseudomonadota</taxon>
        <taxon>Alphaproteobacteria</taxon>
        <taxon>Hyphomicrobiales</taxon>
        <taxon>Lichenihabitantaceae</taxon>
        <taxon>Lichenibacterium</taxon>
    </lineage>
</organism>
<dbReference type="Gene3D" id="3.90.420.10">
    <property type="entry name" value="Oxidoreductase, molybdopterin-binding domain"/>
    <property type="match status" value="1"/>
</dbReference>
<dbReference type="SUPFAM" id="SSF56524">
    <property type="entry name" value="Oxidoreductase molybdopterin-binding domain"/>
    <property type="match status" value="1"/>
</dbReference>
<evidence type="ECO:0000256" key="3">
    <source>
        <dbReference type="ARBA" id="ARBA00022723"/>
    </source>
</evidence>
<keyword evidence="2" id="KW-0500">Molybdenum</keyword>
<dbReference type="InterPro" id="IPR005066">
    <property type="entry name" value="MoCF_OxRdtse_dimer"/>
</dbReference>
<gene>
    <name evidence="7" type="ORF">D3272_10540</name>
</gene>
<dbReference type="GO" id="GO:0006790">
    <property type="term" value="P:sulfur compound metabolic process"/>
    <property type="evidence" value="ECO:0007669"/>
    <property type="project" value="TreeGrafter"/>
</dbReference>
<dbReference type="CDD" id="cd02110">
    <property type="entry name" value="SO_family_Moco_dimer"/>
    <property type="match status" value="1"/>
</dbReference>
<dbReference type="Proteomes" id="UP000289411">
    <property type="component" value="Unassembled WGS sequence"/>
</dbReference>
<keyword evidence="3" id="KW-0479">Metal-binding</keyword>
<reference evidence="7 8" key="1">
    <citation type="submission" date="2018-09" db="EMBL/GenBank/DDBJ databases">
        <authorList>
            <person name="Grouzdev D.S."/>
            <person name="Krutkina M.S."/>
        </authorList>
    </citation>
    <scope>NUCLEOTIDE SEQUENCE [LARGE SCALE GENOMIC DNA]</scope>
    <source>
        <strain evidence="7 8">RmlP001</strain>
    </source>
</reference>
<comment type="cofactor">
    <cofactor evidence="1">
        <name>Mo-molybdopterin</name>
        <dbReference type="ChEBI" id="CHEBI:71302"/>
    </cofactor>
</comment>
<dbReference type="AlphaFoldDB" id="A0A4Q2RBV0"/>
<dbReference type="Pfam" id="PF00174">
    <property type="entry name" value="Oxidored_molyb"/>
    <property type="match status" value="1"/>
</dbReference>
<evidence type="ECO:0000313" key="7">
    <source>
        <dbReference type="EMBL" id="RYB04912.1"/>
    </source>
</evidence>
<dbReference type="SUPFAM" id="SSF81296">
    <property type="entry name" value="E set domains"/>
    <property type="match status" value="1"/>
</dbReference>
<reference evidence="7 8" key="2">
    <citation type="submission" date="2019-02" db="EMBL/GenBank/DDBJ databases">
        <title>'Lichenibacterium ramalinii' gen. nov. sp. nov., 'Lichenibacterium minor' gen. nov. sp. nov.</title>
        <authorList>
            <person name="Pankratov T."/>
        </authorList>
    </citation>
    <scope>NUCLEOTIDE SEQUENCE [LARGE SCALE GENOMIC DNA]</scope>
    <source>
        <strain evidence="7 8">RmlP001</strain>
    </source>
</reference>
<protein>
    <submittedName>
        <fullName evidence="7">Molybdopterin oxidoreductase</fullName>
    </submittedName>
</protein>
<dbReference type="Pfam" id="PF03404">
    <property type="entry name" value="Mo-co_dimer"/>
    <property type="match status" value="1"/>
</dbReference>
<dbReference type="Gene3D" id="2.60.40.650">
    <property type="match status" value="1"/>
</dbReference>
<dbReference type="GO" id="GO:0043546">
    <property type="term" value="F:molybdopterin cofactor binding"/>
    <property type="evidence" value="ECO:0007669"/>
    <property type="project" value="TreeGrafter"/>
</dbReference>
<dbReference type="InterPro" id="IPR008335">
    <property type="entry name" value="Mopterin_OxRdtase_euk"/>
</dbReference>
<dbReference type="EMBL" id="QYBC01000008">
    <property type="protein sequence ID" value="RYB04912.1"/>
    <property type="molecule type" value="Genomic_DNA"/>
</dbReference>
<dbReference type="GO" id="GO:0008482">
    <property type="term" value="F:sulfite oxidase activity"/>
    <property type="evidence" value="ECO:0007669"/>
    <property type="project" value="TreeGrafter"/>
</dbReference>
<keyword evidence="8" id="KW-1185">Reference proteome</keyword>
<dbReference type="RefSeq" id="WP_129219143.1">
    <property type="nucleotide sequence ID" value="NZ_QYBC01000008.1"/>
</dbReference>
<dbReference type="InterPro" id="IPR036374">
    <property type="entry name" value="OxRdtase_Mopterin-bd_sf"/>
</dbReference>
<dbReference type="PRINTS" id="PR00407">
    <property type="entry name" value="EUMOPTERIN"/>
</dbReference>
<dbReference type="PANTHER" id="PTHR19372:SF7">
    <property type="entry name" value="SULFITE OXIDASE, MITOCHONDRIAL"/>
    <property type="match status" value="1"/>
</dbReference>
<evidence type="ECO:0000259" key="6">
    <source>
        <dbReference type="Pfam" id="PF03404"/>
    </source>
</evidence>
<evidence type="ECO:0000313" key="8">
    <source>
        <dbReference type="Proteomes" id="UP000289411"/>
    </source>
</evidence>
<feature type="domain" description="Moybdenum cofactor oxidoreductase dimerisation" evidence="6">
    <location>
        <begin position="245"/>
        <end position="362"/>
    </location>
</feature>
<accession>A0A4Q2RBV0</accession>
<dbReference type="OrthoDB" id="9778777at2"/>
<proteinExistence type="predicted"/>
<dbReference type="GO" id="GO:0030151">
    <property type="term" value="F:molybdenum ion binding"/>
    <property type="evidence" value="ECO:0007669"/>
    <property type="project" value="InterPro"/>
</dbReference>
<dbReference type="InterPro" id="IPR014756">
    <property type="entry name" value="Ig_E-set"/>
</dbReference>
<feature type="domain" description="Oxidoreductase molybdopterin-binding" evidence="5">
    <location>
        <begin position="44"/>
        <end position="220"/>
    </location>
</feature>
<evidence type="ECO:0000256" key="1">
    <source>
        <dbReference type="ARBA" id="ARBA00001924"/>
    </source>
</evidence>
<sequence length="364" mass="39033">MSDLASLKPDLIVHGTKPFNAEPPLSRLRAAFVTDVADFYVRSHGDVPDLDRDLHKVRVVGQVAAPLALSLADLQARFATKRVAAVLQCAGNRRADLQAVERTSGDAWAPGAIGHAEWTGVALADVLHAAGAAVGAGLHVAFEGADIAENEGAPDAPFGVSIPLKKALTGDVLLAWAMNGAALTREHGAPLRVVVPGYAGVRSTKWIREIRVQDHPSTAFQQAQDYLLFPPDMRAETHDPSRGTAIAEMPLNAAICEPAAGATLPKGRTVVRGYAIATDRAVARVDVSADGGREWRQATIEPRGNGPWSWTFWNTVLDITEGEHDLVVRAWDAAGQTQPARPEDVWNFKGYLSAAWHRVRVMAV</sequence>
<dbReference type="FunFam" id="3.90.420.10:FF:000002">
    <property type="entry name" value="sulfite oxidase, mitochondrial"/>
    <property type="match status" value="1"/>
</dbReference>
<name>A0A4Q2RBV0_9HYPH</name>